<feature type="compositionally biased region" description="Acidic residues" evidence="4">
    <location>
        <begin position="255"/>
        <end position="269"/>
    </location>
</feature>
<comment type="caution">
    <text evidence="5">The sequence shown here is derived from an EMBL/GenBank/DDBJ whole genome shotgun (WGS) entry which is preliminary data.</text>
</comment>
<dbReference type="Pfam" id="PF01125">
    <property type="entry name" value="BUD31"/>
    <property type="match status" value="1"/>
</dbReference>
<dbReference type="Proteomes" id="UP001530377">
    <property type="component" value="Unassembled WGS sequence"/>
</dbReference>
<dbReference type="AlphaFoldDB" id="A0ABD3RU78"/>
<dbReference type="EMBL" id="JALLPB020000199">
    <property type="protein sequence ID" value="KAL3815426.1"/>
    <property type="molecule type" value="Genomic_DNA"/>
</dbReference>
<protein>
    <recommendedName>
        <fullName evidence="7">G10 protein</fullName>
    </recommendedName>
</protein>
<evidence type="ECO:0008006" key="7">
    <source>
        <dbReference type="Google" id="ProtNLM"/>
    </source>
</evidence>
<organism evidence="5 6">
    <name type="scientific">Cyclostephanos tholiformis</name>
    <dbReference type="NCBI Taxonomy" id="382380"/>
    <lineage>
        <taxon>Eukaryota</taxon>
        <taxon>Sar</taxon>
        <taxon>Stramenopiles</taxon>
        <taxon>Ochrophyta</taxon>
        <taxon>Bacillariophyta</taxon>
        <taxon>Coscinodiscophyceae</taxon>
        <taxon>Thalassiosirophycidae</taxon>
        <taxon>Stephanodiscales</taxon>
        <taxon>Stephanodiscaceae</taxon>
        <taxon>Cyclostephanos</taxon>
    </lineage>
</organism>
<evidence type="ECO:0000313" key="5">
    <source>
        <dbReference type="EMBL" id="KAL3815426.1"/>
    </source>
</evidence>
<comment type="similarity">
    <text evidence="2">Belongs to the BUD31 (G10) family.</text>
</comment>
<comment type="subcellular location">
    <subcellularLocation>
        <location evidence="1">Nucleus</location>
    </subcellularLocation>
</comment>
<accession>A0ABD3RU78</accession>
<gene>
    <name evidence="5" type="ORF">ACHAXA_009171</name>
</gene>
<proteinExistence type="inferred from homology"/>
<evidence type="ECO:0000256" key="2">
    <source>
        <dbReference type="ARBA" id="ARBA00005287"/>
    </source>
</evidence>
<evidence type="ECO:0000256" key="1">
    <source>
        <dbReference type="ARBA" id="ARBA00004123"/>
    </source>
</evidence>
<dbReference type="GO" id="GO:0005634">
    <property type="term" value="C:nucleus"/>
    <property type="evidence" value="ECO:0007669"/>
    <property type="project" value="UniProtKB-SubCell"/>
</dbReference>
<keyword evidence="6" id="KW-1185">Reference proteome</keyword>
<name>A0ABD3RU78_9STRA</name>
<evidence type="ECO:0000313" key="6">
    <source>
        <dbReference type="Proteomes" id="UP001530377"/>
    </source>
</evidence>
<dbReference type="PANTHER" id="PTHR19411:SF0">
    <property type="entry name" value="PROTEIN BUD31 HOMOLOG"/>
    <property type="match status" value="1"/>
</dbReference>
<dbReference type="PRINTS" id="PR00322">
    <property type="entry name" value="G10"/>
</dbReference>
<dbReference type="PANTHER" id="PTHR19411">
    <property type="entry name" value="PROTEIN BUD31-RELATED"/>
    <property type="match status" value="1"/>
</dbReference>
<feature type="compositionally biased region" description="Basic and acidic residues" evidence="4">
    <location>
        <begin position="181"/>
        <end position="192"/>
    </location>
</feature>
<keyword evidence="3" id="KW-0539">Nucleus</keyword>
<feature type="compositionally biased region" description="Gly residues" evidence="4">
    <location>
        <begin position="243"/>
        <end position="254"/>
    </location>
</feature>
<dbReference type="InterPro" id="IPR001748">
    <property type="entry name" value="BUD31"/>
</dbReference>
<feature type="compositionally biased region" description="Basic and acidic residues" evidence="4">
    <location>
        <begin position="230"/>
        <end position="242"/>
    </location>
</feature>
<feature type="region of interest" description="Disordered" evidence="4">
    <location>
        <begin position="181"/>
        <end position="281"/>
    </location>
</feature>
<reference evidence="5 6" key="1">
    <citation type="submission" date="2024-10" db="EMBL/GenBank/DDBJ databases">
        <title>Updated reference genomes for cyclostephanoid diatoms.</title>
        <authorList>
            <person name="Roberts W.R."/>
            <person name="Alverson A.J."/>
        </authorList>
    </citation>
    <scope>NUCLEOTIDE SEQUENCE [LARGE SCALE GENOMIC DNA]</scope>
    <source>
        <strain evidence="5 6">AJA228-03</strain>
    </source>
</reference>
<evidence type="ECO:0000256" key="3">
    <source>
        <dbReference type="ARBA" id="ARBA00023242"/>
    </source>
</evidence>
<feature type="compositionally biased region" description="Acidic residues" evidence="4">
    <location>
        <begin position="201"/>
        <end position="218"/>
    </location>
</feature>
<evidence type="ECO:0000256" key="4">
    <source>
        <dbReference type="SAM" id="MobiDB-lite"/>
    </source>
</evidence>
<sequence>MSTNRWDPKAKKPPKGFAYLAPVLSSLENELRDKVRESNANKRNTESMWPVHQINWQRSRYVYDMYYTHRRISKRVYDYCVRNRLVDPALIAKWKKTGYERLCSTYVINSNNYKFGTTSICRVPLRDRSPEQLLAMDPTTGCRGCASGVGQPRNIFGNKYGQNLAAVQIAREMRMEELEQRRGVEAARKGWGEGEGGGGEGDSETEGDDDNDDDDDEFGPTPAGGVWAKDGSKLESESERLAEGGGGDGGGVIGGDDDEDDDDNDDDNEDAPRHQSKKLKT</sequence>